<accession>A0A1D8MK13</accession>
<protein>
    <submittedName>
        <fullName evidence="1">Putative capsid</fullName>
    </submittedName>
</protein>
<dbReference type="EMBL" id="KX259433">
    <property type="protein sequence ID" value="AOV86290.1"/>
    <property type="molecule type" value="Genomic_DNA"/>
</dbReference>
<name>A0A1D8MK13_9VIRU</name>
<sequence>MAYPRRYQRRRTFRRRRTTRRPVYRYRKRVFRRRPRRTMTRRRILNVASIKKKDNALTLAINDDATSAQPLGDPYLLTGDNPYGFLWCPSARPNRSFLTEHVRSLRHTFVRGFKERIIMETSTGAAWIWRRIVFAMKGPAFRIVFPVGTLYQHDNLNGVQRAMWNLLGSGPAAEPSRDALESVLFQGVVNRDWSDRINAATDPERVTILSDRTRKINSGNENGRYFTTAPWQPINKNLIYNEDEDGDDKTTDVWSTSGRSGVGDIYIYDMFRCVAGLVEDTLSFNAQCSYYWHER</sequence>
<reference evidence="1" key="1">
    <citation type="submission" date="2016-05" db="EMBL/GenBank/DDBJ databases">
        <title>Viral Hybridization Blurs Taxonomic Lines in a Wastewater Treatment Plant.</title>
        <authorList>
            <person name="Pearson V.M.M."/>
            <person name="Caudle S.B."/>
            <person name="Rokyta D.R."/>
        </authorList>
    </citation>
    <scope>NUCLEOTIDE SEQUENCE</scope>
    <source>
        <strain evidence="1">Wastewater_Circular_Virus_FL40</strain>
    </source>
</reference>
<evidence type="ECO:0000313" key="1">
    <source>
        <dbReference type="EMBL" id="AOV86290.1"/>
    </source>
</evidence>
<organism evidence="1">
    <name type="scientific">uncultured virus</name>
    <dbReference type="NCBI Taxonomy" id="340016"/>
    <lineage>
        <taxon>Viruses</taxon>
        <taxon>environmental samples</taxon>
    </lineage>
</organism>
<proteinExistence type="predicted"/>